<evidence type="ECO:0000313" key="3">
    <source>
        <dbReference type="Proteomes" id="UP000070186"/>
    </source>
</evidence>
<name>A0A133XL62_9RHOO</name>
<accession>A0A133XL62</accession>
<sequence>MLNNPIRPPRPRLTGPIFLYAMADVFGLSCVGVGASWFPAQKGAIFANFPTSTAEAVACTAGGVVVMIWAVTRILREIHKQGPEMQARYDQYIAIHHPDKVRPKPPVEPDES</sequence>
<keyword evidence="1" id="KW-0472">Membrane</keyword>
<comment type="caution">
    <text evidence="2">The sequence shown here is derived from an EMBL/GenBank/DDBJ whole genome shotgun (WGS) entry which is preliminary data.</text>
</comment>
<evidence type="ECO:0000256" key="1">
    <source>
        <dbReference type="SAM" id="Phobius"/>
    </source>
</evidence>
<keyword evidence="3" id="KW-1185">Reference proteome</keyword>
<dbReference type="AlphaFoldDB" id="A0A133XL62"/>
<protein>
    <submittedName>
        <fullName evidence="2">Uncharacterized protein</fullName>
    </submittedName>
</protein>
<organism evidence="2 3">
    <name type="scientific">Dechloromonas denitrificans</name>
    <dbReference type="NCBI Taxonomy" id="281362"/>
    <lineage>
        <taxon>Bacteria</taxon>
        <taxon>Pseudomonadati</taxon>
        <taxon>Pseudomonadota</taxon>
        <taxon>Betaproteobacteria</taxon>
        <taxon>Rhodocyclales</taxon>
        <taxon>Azonexaceae</taxon>
        <taxon>Dechloromonas</taxon>
    </lineage>
</organism>
<proteinExistence type="predicted"/>
<feature type="transmembrane region" description="Helical" evidence="1">
    <location>
        <begin position="52"/>
        <end position="71"/>
    </location>
</feature>
<feature type="transmembrane region" description="Helical" evidence="1">
    <location>
        <begin position="17"/>
        <end position="40"/>
    </location>
</feature>
<reference evidence="2 3" key="1">
    <citation type="submission" date="2015-12" db="EMBL/GenBank/DDBJ databases">
        <title>Nitrous oxide reduction kinetics distinguish bacteria harboring typical versus atypical NosZ.</title>
        <authorList>
            <person name="Yoon S."/>
            <person name="Nissen S."/>
            <person name="Park D."/>
            <person name="Sanford R.A."/>
            <person name="Loeffler F.E."/>
        </authorList>
    </citation>
    <scope>NUCLEOTIDE SEQUENCE [LARGE SCALE GENOMIC DNA]</scope>
    <source>
        <strain evidence="2 3">ATCC BAA-841</strain>
    </source>
</reference>
<dbReference type="EMBL" id="LODL01000010">
    <property type="protein sequence ID" value="KXB31661.1"/>
    <property type="molecule type" value="Genomic_DNA"/>
</dbReference>
<dbReference type="STRING" id="281362.AT959_04670"/>
<evidence type="ECO:0000313" key="2">
    <source>
        <dbReference type="EMBL" id="KXB31661.1"/>
    </source>
</evidence>
<keyword evidence="1" id="KW-0812">Transmembrane</keyword>
<dbReference type="RefSeq" id="WP_066881112.1">
    <property type="nucleotide sequence ID" value="NZ_LODL01000010.1"/>
</dbReference>
<gene>
    <name evidence="2" type="ORF">AT959_04670</name>
</gene>
<dbReference type="Proteomes" id="UP000070186">
    <property type="component" value="Unassembled WGS sequence"/>
</dbReference>
<keyword evidence="1" id="KW-1133">Transmembrane helix</keyword>